<feature type="binding site" evidence="9">
    <location>
        <position position="299"/>
    </location>
    <ligand>
        <name>ATP</name>
        <dbReference type="ChEBI" id="CHEBI:30616"/>
    </ligand>
</feature>
<dbReference type="RefSeq" id="WP_127697671.1">
    <property type="nucleotide sequence ID" value="NZ_SACS01000002.1"/>
</dbReference>
<dbReference type="InterPro" id="IPR014729">
    <property type="entry name" value="Rossmann-like_a/b/a_fold"/>
</dbReference>
<protein>
    <recommendedName>
        <fullName evidence="3">asparagine synthase (glutamine-hydrolyzing)</fullName>
        <ecNumber evidence="3">6.3.5.4</ecNumber>
    </recommendedName>
</protein>
<dbReference type="CDD" id="cd00712">
    <property type="entry name" value="AsnB"/>
    <property type="match status" value="1"/>
</dbReference>
<dbReference type="InterPro" id="IPR017932">
    <property type="entry name" value="GATase_2_dom"/>
</dbReference>
<reference evidence="12 13" key="1">
    <citation type="submission" date="2019-01" db="EMBL/GenBank/DDBJ databases">
        <authorList>
            <person name="Chen W.-M."/>
        </authorList>
    </citation>
    <scope>NUCLEOTIDE SEQUENCE [LARGE SCALE GENOMIC DNA]</scope>
    <source>
        <strain evidence="12 13">KYPC3</strain>
    </source>
</reference>
<evidence type="ECO:0000256" key="6">
    <source>
        <dbReference type="ARBA" id="ARBA00022962"/>
    </source>
</evidence>
<dbReference type="InterPro" id="IPR029055">
    <property type="entry name" value="Ntn_hydrolases_N"/>
</dbReference>
<evidence type="ECO:0000313" key="13">
    <source>
        <dbReference type="Proteomes" id="UP000283077"/>
    </source>
</evidence>
<keyword evidence="12" id="KW-0436">Ligase</keyword>
<dbReference type="InterPro" id="IPR001962">
    <property type="entry name" value="Asn_synthase"/>
</dbReference>
<feature type="binding site" evidence="9">
    <location>
        <begin position="372"/>
        <end position="373"/>
    </location>
    <ligand>
        <name>ATP</name>
        <dbReference type="ChEBI" id="CHEBI:30616"/>
    </ligand>
</feature>
<evidence type="ECO:0000259" key="11">
    <source>
        <dbReference type="PROSITE" id="PS51278"/>
    </source>
</evidence>
<dbReference type="GO" id="GO:0004066">
    <property type="term" value="F:asparagine synthase (glutamine-hydrolyzing) activity"/>
    <property type="evidence" value="ECO:0007669"/>
    <property type="project" value="UniProtKB-EC"/>
</dbReference>
<feature type="site" description="Important for beta-aspartyl-AMP intermediate formation" evidence="10">
    <location>
        <position position="374"/>
    </location>
</feature>
<keyword evidence="6 8" id="KW-0315">Glutamine amidotransferase</keyword>
<dbReference type="AlphaFoldDB" id="A0A437R3C6"/>
<sequence length="650" mass="73016">MCGFAGFVSIGIDAPTTVLARMGKAIEHRGPDDSGLWHDPETGLGFVHRRLAILDLSSAGHQPMTSISQRYTLIFNGEIYNHLLLRQELDMPGLLNWRGHSDTETLLAGFERWGIEATLNRAVGMFAMAIWDQLQQQLILVRDRLGEKPLYYGFQGGHFLFGSELKALRAHPAFTANIDRQALIEYFRHNYIPAPLSIYQGIRKLMPGQMLTLSPGSASPHYHNYWCLSDVVEKSAVHPWQGTAEDAVHALEQVLGNAVEQQLISDVPLGAFLSGGVDSSTIVALMQKHSVRKVRTFSIGFDDKEFNEAEHALAIAQHLGTDHTELYVSSQDALNVIPKLPAIYDEPFADSSQIPTYLVSAMAKQHVTVSLSGDGGDELFCGYQRYTLAQQLQNRLGATPQLLRQCGKGIINTFSASQWNSVLSPFQPLFPSRYRTANIGDKLHKFSGLLAADDGISRYLAMISHSLRPEQYVKDGTFTPGLMLEKSLTADIDYIPHLMYLDSLSYLPDDILVKVDRAAMAVSLEGRVPFLDHRVVEFAAALPQQFKLRDGQTKWCLRQVLYRHVPRQLIERTKMGFAVPVAAWLRGPLREWAEQLLDPVLLQQQGILNVEYIRQLWLEHLSGSRNWHSQLWNVLMFQAWLAHQQESVAD</sequence>
<dbReference type="Gene3D" id="3.40.50.620">
    <property type="entry name" value="HUPs"/>
    <property type="match status" value="2"/>
</dbReference>
<feature type="active site" description="For GATase activity" evidence="8">
    <location>
        <position position="2"/>
    </location>
</feature>
<evidence type="ECO:0000256" key="4">
    <source>
        <dbReference type="ARBA" id="ARBA00022741"/>
    </source>
</evidence>
<comment type="similarity">
    <text evidence="2">Belongs to the asparagine synthetase family.</text>
</comment>
<accession>A0A437R3C6</accession>
<dbReference type="InterPro" id="IPR051786">
    <property type="entry name" value="ASN_synthetase/amidase"/>
</dbReference>
<dbReference type="GO" id="GO:0006529">
    <property type="term" value="P:asparagine biosynthetic process"/>
    <property type="evidence" value="ECO:0007669"/>
    <property type="project" value="UniProtKB-KW"/>
</dbReference>
<keyword evidence="8" id="KW-0061">Asparagine biosynthesis</keyword>
<dbReference type="NCBIfam" id="TIGR01536">
    <property type="entry name" value="asn_synth_AEB"/>
    <property type="match status" value="1"/>
</dbReference>
<dbReference type="Proteomes" id="UP000283077">
    <property type="component" value="Unassembled WGS sequence"/>
</dbReference>
<dbReference type="SUPFAM" id="SSF52402">
    <property type="entry name" value="Adenine nucleotide alpha hydrolases-like"/>
    <property type="match status" value="1"/>
</dbReference>
<evidence type="ECO:0000256" key="2">
    <source>
        <dbReference type="ARBA" id="ARBA00005752"/>
    </source>
</evidence>
<evidence type="ECO:0000256" key="10">
    <source>
        <dbReference type="PIRSR" id="PIRSR001589-3"/>
    </source>
</evidence>
<dbReference type="PANTHER" id="PTHR43284:SF1">
    <property type="entry name" value="ASPARAGINE SYNTHETASE"/>
    <property type="match status" value="1"/>
</dbReference>
<dbReference type="InterPro" id="IPR006426">
    <property type="entry name" value="Asn_synth_AEB"/>
</dbReference>
<dbReference type="PANTHER" id="PTHR43284">
    <property type="entry name" value="ASPARAGINE SYNTHETASE (GLUTAMINE-HYDROLYZING)"/>
    <property type="match status" value="1"/>
</dbReference>
<feature type="domain" description="Glutamine amidotransferase type-2" evidence="11">
    <location>
        <begin position="2"/>
        <end position="216"/>
    </location>
</feature>
<dbReference type="PROSITE" id="PS51278">
    <property type="entry name" value="GATASE_TYPE_2"/>
    <property type="match status" value="1"/>
</dbReference>
<dbReference type="GO" id="GO:0005829">
    <property type="term" value="C:cytosol"/>
    <property type="evidence" value="ECO:0007669"/>
    <property type="project" value="TreeGrafter"/>
</dbReference>
<evidence type="ECO:0000256" key="1">
    <source>
        <dbReference type="ARBA" id="ARBA00005187"/>
    </source>
</evidence>
<keyword evidence="5 9" id="KW-0067">ATP-binding</keyword>
<gene>
    <name evidence="12" type="primary">asnB</name>
    <name evidence="12" type="ORF">EOE67_03560</name>
</gene>
<proteinExistence type="inferred from homology"/>
<organism evidence="12 13">
    <name type="scientific">Rheinheimera riviphila</name>
    <dbReference type="NCBI Taxonomy" id="1834037"/>
    <lineage>
        <taxon>Bacteria</taxon>
        <taxon>Pseudomonadati</taxon>
        <taxon>Pseudomonadota</taxon>
        <taxon>Gammaproteobacteria</taxon>
        <taxon>Chromatiales</taxon>
        <taxon>Chromatiaceae</taxon>
        <taxon>Rheinheimera</taxon>
    </lineage>
</organism>
<keyword evidence="8" id="KW-0028">Amino-acid biosynthesis</keyword>
<comment type="catalytic activity">
    <reaction evidence="7">
        <text>L-aspartate + L-glutamine + ATP + H2O = L-asparagine + L-glutamate + AMP + diphosphate + H(+)</text>
        <dbReference type="Rhea" id="RHEA:12228"/>
        <dbReference type="ChEBI" id="CHEBI:15377"/>
        <dbReference type="ChEBI" id="CHEBI:15378"/>
        <dbReference type="ChEBI" id="CHEBI:29985"/>
        <dbReference type="ChEBI" id="CHEBI:29991"/>
        <dbReference type="ChEBI" id="CHEBI:30616"/>
        <dbReference type="ChEBI" id="CHEBI:33019"/>
        <dbReference type="ChEBI" id="CHEBI:58048"/>
        <dbReference type="ChEBI" id="CHEBI:58359"/>
        <dbReference type="ChEBI" id="CHEBI:456215"/>
        <dbReference type="EC" id="6.3.5.4"/>
    </reaction>
</comment>
<dbReference type="OrthoDB" id="9763290at2"/>
<keyword evidence="4 9" id="KW-0547">Nucleotide-binding</keyword>
<name>A0A437R3C6_9GAMM</name>
<dbReference type="Pfam" id="PF13522">
    <property type="entry name" value="GATase_6"/>
    <property type="match status" value="1"/>
</dbReference>
<dbReference type="GO" id="GO:0005524">
    <property type="term" value="F:ATP binding"/>
    <property type="evidence" value="ECO:0007669"/>
    <property type="project" value="UniProtKB-KW"/>
</dbReference>
<keyword evidence="13" id="KW-1185">Reference proteome</keyword>
<dbReference type="InterPro" id="IPR033738">
    <property type="entry name" value="AsnB_N"/>
</dbReference>
<dbReference type="EMBL" id="SACS01000002">
    <property type="protein sequence ID" value="RVU41289.1"/>
    <property type="molecule type" value="Genomic_DNA"/>
</dbReference>
<comment type="pathway">
    <text evidence="1">Amino-acid biosynthesis; L-asparagine biosynthesis; L-asparagine from L-aspartate (L-Gln route): step 1/1.</text>
</comment>
<dbReference type="Gene3D" id="3.60.20.10">
    <property type="entry name" value="Glutamine Phosphoribosylpyrophosphate, subunit 1, domain 1"/>
    <property type="match status" value="1"/>
</dbReference>
<evidence type="ECO:0000256" key="9">
    <source>
        <dbReference type="PIRSR" id="PIRSR001589-2"/>
    </source>
</evidence>
<dbReference type="PIRSF" id="PIRSF001589">
    <property type="entry name" value="Asn_synthetase_glu-h"/>
    <property type="match status" value="1"/>
</dbReference>
<evidence type="ECO:0000256" key="8">
    <source>
        <dbReference type="PIRSR" id="PIRSR001589-1"/>
    </source>
</evidence>
<dbReference type="Pfam" id="PF00733">
    <property type="entry name" value="Asn_synthase"/>
    <property type="match status" value="1"/>
</dbReference>
<dbReference type="EC" id="6.3.5.4" evidence="3"/>
<evidence type="ECO:0000256" key="7">
    <source>
        <dbReference type="ARBA" id="ARBA00048741"/>
    </source>
</evidence>
<dbReference type="SUPFAM" id="SSF56235">
    <property type="entry name" value="N-terminal nucleophile aminohydrolases (Ntn hydrolases)"/>
    <property type="match status" value="1"/>
</dbReference>
<feature type="binding site" evidence="9">
    <location>
        <position position="102"/>
    </location>
    <ligand>
        <name>L-glutamine</name>
        <dbReference type="ChEBI" id="CHEBI:58359"/>
    </ligand>
</feature>
<dbReference type="CDD" id="cd01991">
    <property type="entry name" value="Asn_synthase_B_C"/>
    <property type="match status" value="1"/>
</dbReference>
<evidence type="ECO:0000256" key="5">
    <source>
        <dbReference type="ARBA" id="ARBA00022840"/>
    </source>
</evidence>
<evidence type="ECO:0000313" key="12">
    <source>
        <dbReference type="EMBL" id="RVU41289.1"/>
    </source>
</evidence>
<comment type="caution">
    <text evidence="12">The sequence shown here is derived from an EMBL/GenBank/DDBJ whole genome shotgun (WGS) entry which is preliminary data.</text>
</comment>
<evidence type="ECO:0000256" key="3">
    <source>
        <dbReference type="ARBA" id="ARBA00012737"/>
    </source>
</evidence>